<evidence type="ECO:0000256" key="2">
    <source>
        <dbReference type="SAM" id="MobiDB-lite"/>
    </source>
</evidence>
<protein>
    <recommendedName>
        <fullName evidence="3">Histidine kinase/HSP90-like ATPase domain-containing protein</fullName>
    </recommendedName>
</protein>
<comment type="caution">
    <text evidence="4">The sequence shown here is derived from an EMBL/GenBank/DDBJ whole genome shotgun (WGS) entry which is preliminary data.</text>
</comment>
<name>A0ABN1AMK8_9ACTN</name>
<evidence type="ECO:0000313" key="5">
    <source>
        <dbReference type="Proteomes" id="UP001500909"/>
    </source>
</evidence>
<dbReference type="InterPro" id="IPR003594">
    <property type="entry name" value="HATPase_dom"/>
</dbReference>
<sequence>MELQALPARIGQMRRIVSAQLRYWRLDALIDAATLGVTELLANVHQHAVPSKQCTVELSVLLDQLTVSVRDFDPRMPRPTAAGPLDVGGRGLTLIAELSESWGARPEDSGKVVWFTLPALSRGREEPGHTLTGLPTEPSEAEHAEASGATHTPARGLHVG</sequence>
<dbReference type="Gene3D" id="3.30.565.10">
    <property type="entry name" value="Histidine kinase-like ATPase, C-terminal domain"/>
    <property type="match status" value="1"/>
</dbReference>
<gene>
    <name evidence="4" type="ORF">GCM10010361_51190</name>
</gene>
<feature type="region of interest" description="Disordered" evidence="2">
    <location>
        <begin position="124"/>
        <end position="160"/>
    </location>
</feature>
<dbReference type="PANTHER" id="PTHR35526">
    <property type="entry name" value="ANTI-SIGMA-F FACTOR RSBW-RELATED"/>
    <property type="match status" value="1"/>
</dbReference>
<reference evidence="4 5" key="1">
    <citation type="journal article" date="2019" name="Int. J. Syst. Evol. Microbiol.">
        <title>The Global Catalogue of Microorganisms (GCM) 10K type strain sequencing project: providing services to taxonomists for standard genome sequencing and annotation.</title>
        <authorList>
            <consortium name="The Broad Institute Genomics Platform"/>
            <consortium name="The Broad Institute Genome Sequencing Center for Infectious Disease"/>
            <person name="Wu L."/>
            <person name="Ma J."/>
        </authorList>
    </citation>
    <scope>NUCLEOTIDE SEQUENCE [LARGE SCALE GENOMIC DNA]</scope>
    <source>
        <strain evidence="4 5">JCM 4805</strain>
    </source>
</reference>
<keyword evidence="1" id="KW-0723">Serine/threonine-protein kinase</keyword>
<organism evidence="4 5">
    <name type="scientific">Streptomyces olivaceiscleroticus</name>
    <dbReference type="NCBI Taxonomy" id="68245"/>
    <lineage>
        <taxon>Bacteria</taxon>
        <taxon>Bacillati</taxon>
        <taxon>Actinomycetota</taxon>
        <taxon>Actinomycetes</taxon>
        <taxon>Kitasatosporales</taxon>
        <taxon>Streptomycetaceae</taxon>
        <taxon>Streptomyces</taxon>
    </lineage>
</organism>
<keyword evidence="1" id="KW-0418">Kinase</keyword>
<dbReference type="Proteomes" id="UP001500909">
    <property type="component" value="Unassembled WGS sequence"/>
</dbReference>
<proteinExistence type="predicted"/>
<dbReference type="EMBL" id="BAAABY010000034">
    <property type="protein sequence ID" value="GAA0480155.1"/>
    <property type="molecule type" value="Genomic_DNA"/>
</dbReference>
<dbReference type="InterPro" id="IPR036890">
    <property type="entry name" value="HATPase_C_sf"/>
</dbReference>
<dbReference type="InterPro" id="IPR050267">
    <property type="entry name" value="Anti-sigma-factor_SerPK"/>
</dbReference>
<evidence type="ECO:0000256" key="1">
    <source>
        <dbReference type="ARBA" id="ARBA00022527"/>
    </source>
</evidence>
<dbReference type="SUPFAM" id="SSF55874">
    <property type="entry name" value="ATPase domain of HSP90 chaperone/DNA topoisomerase II/histidine kinase"/>
    <property type="match status" value="1"/>
</dbReference>
<evidence type="ECO:0000313" key="4">
    <source>
        <dbReference type="EMBL" id="GAA0480155.1"/>
    </source>
</evidence>
<dbReference type="Pfam" id="PF13581">
    <property type="entry name" value="HATPase_c_2"/>
    <property type="match status" value="1"/>
</dbReference>
<dbReference type="PANTHER" id="PTHR35526:SF3">
    <property type="entry name" value="ANTI-SIGMA-F FACTOR RSBW"/>
    <property type="match status" value="1"/>
</dbReference>
<keyword evidence="1" id="KW-0808">Transferase</keyword>
<feature type="domain" description="Histidine kinase/HSP90-like ATPase" evidence="3">
    <location>
        <begin position="4"/>
        <end position="116"/>
    </location>
</feature>
<keyword evidence="5" id="KW-1185">Reference proteome</keyword>
<evidence type="ECO:0000259" key="3">
    <source>
        <dbReference type="Pfam" id="PF13581"/>
    </source>
</evidence>
<dbReference type="CDD" id="cd16936">
    <property type="entry name" value="HATPase_RsbW-like"/>
    <property type="match status" value="1"/>
</dbReference>
<accession>A0ABN1AMK8</accession>